<dbReference type="Pfam" id="PF00557">
    <property type="entry name" value="Peptidase_M24"/>
    <property type="match status" value="1"/>
</dbReference>
<dbReference type="InterPro" id="IPR036005">
    <property type="entry name" value="Creatinase/aminopeptidase-like"/>
</dbReference>
<dbReference type="SUPFAM" id="SSF53092">
    <property type="entry name" value="Creatinase/prolidase N-terminal domain"/>
    <property type="match status" value="1"/>
</dbReference>
<dbReference type="Gene3D" id="3.40.350.10">
    <property type="entry name" value="Creatinase/prolidase N-terminal domain"/>
    <property type="match status" value="1"/>
</dbReference>
<gene>
    <name evidence="3" type="ORF">BHY08_02950</name>
</gene>
<dbReference type="STRING" id="519472.BHY08_02950"/>
<dbReference type="AlphaFoldDB" id="A0A1J0A4M9"/>
<dbReference type="PANTHER" id="PTHR46112">
    <property type="entry name" value="AMINOPEPTIDASE"/>
    <property type="match status" value="1"/>
</dbReference>
<protein>
    <submittedName>
        <fullName evidence="3">Proline dipeptidase</fullName>
    </submittedName>
</protein>
<dbReference type="InterPro" id="IPR000994">
    <property type="entry name" value="Pept_M24"/>
</dbReference>
<dbReference type="InterPro" id="IPR050659">
    <property type="entry name" value="Peptidase_M24B"/>
</dbReference>
<accession>A0A1J0A4M9</accession>
<dbReference type="InterPro" id="IPR000587">
    <property type="entry name" value="Creatinase_N"/>
</dbReference>
<organism evidence="3 4">
    <name type="scientific">Vagococcus teuberi</name>
    <dbReference type="NCBI Taxonomy" id="519472"/>
    <lineage>
        <taxon>Bacteria</taxon>
        <taxon>Bacillati</taxon>
        <taxon>Bacillota</taxon>
        <taxon>Bacilli</taxon>
        <taxon>Lactobacillales</taxon>
        <taxon>Enterococcaceae</taxon>
        <taxon>Vagococcus</taxon>
    </lineage>
</organism>
<keyword evidence="4" id="KW-1185">Reference proteome</keyword>
<dbReference type="PANTHER" id="PTHR46112:SF3">
    <property type="entry name" value="AMINOPEPTIDASE YPDF"/>
    <property type="match status" value="1"/>
</dbReference>
<feature type="domain" description="Peptidase M24" evidence="1">
    <location>
        <begin position="144"/>
        <end position="346"/>
    </location>
</feature>
<dbReference type="Proteomes" id="UP000191200">
    <property type="component" value="Chromosome"/>
</dbReference>
<dbReference type="RefSeq" id="WP_071456454.1">
    <property type="nucleotide sequence ID" value="NZ_CP017267.1"/>
</dbReference>
<reference evidence="3 4" key="1">
    <citation type="submission" date="2016-09" db="EMBL/GenBank/DDBJ databases">
        <title>Vagococcus teuberi sp. nov., isolated from the Malian artisanal sour milk fene.</title>
        <authorList>
            <person name="Wullschleger S."/>
            <person name="Seifert C."/>
            <person name="Baumgartner S."/>
            <person name="Lacroix C."/>
            <person name="Bonfoh B."/>
            <person name="Stevens M.J."/>
            <person name="Meile L."/>
        </authorList>
    </citation>
    <scope>NUCLEOTIDE SEQUENCE [LARGE SCALE GENOMIC DNA]</scope>
    <source>
        <strain evidence="3 4">DSM 21459</strain>
    </source>
</reference>
<proteinExistence type="predicted"/>
<dbReference type="KEGG" id="vte:BHY08_02950"/>
<dbReference type="Gene3D" id="3.90.230.10">
    <property type="entry name" value="Creatinase/methionine aminopeptidase superfamily"/>
    <property type="match status" value="1"/>
</dbReference>
<evidence type="ECO:0000313" key="3">
    <source>
        <dbReference type="EMBL" id="APB30878.1"/>
    </source>
</evidence>
<evidence type="ECO:0000313" key="4">
    <source>
        <dbReference type="Proteomes" id="UP000191200"/>
    </source>
</evidence>
<dbReference type="InterPro" id="IPR029149">
    <property type="entry name" value="Creatin/AminoP/Spt16_N"/>
</dbReference>
<dbReference type="Pfam" id="PF01321">
    <property type="entry name" value="Creatinase_N"/>
    <property type="match status" value="1"/>
</dbReference>
<dbReference type="EMBL" id="CP017267">
    <property type="protein sequence ID" value="APB30878.1"/>
    <property type="molecule type" value="Genomic_DNA"/>
</dbReference>
<dbReference type="SUPFAM" id="SSF55920">
    <property type="entry name" value="Creatinase/aminopeptidase"/>
    <property type="match status" value="1"/>
</dbReference>
<evidence type="ECO:0000259" key="2">
    <source>
        <dbReference type="Pfam" id="PF01321"/>
    </source>
</evidence>
<evidence type="ECO:0000259" key="1">
    <source>
        <dbReference type="Pfam" id="PF00557"/>
    </source>
</evidence>
<feature type="domain" description="Creatinase N-terminal" evidence="2">
    <location>
        <begin position="5"/>
        <end position="136"/>
    </location>
</feature>
<dbReference type="OrthoDB" id="9806388at2"/>
<name>A0A1J0A4M9_9ENTE</name>
<sequence>MNNERMNRVLKEMAQQHLPQLVVSDQASISYLTGQSIDPGERLVALIIRENGHHVAVVNRLFPVSESDLGMPIIVVDDTDEGMGVLKLAKELDKSQPIAVEKNWAAHFLLDIMKEIDVPISQYTLSSNVIDKVRAIKTEDEIEKMLDASHDNDLAVHQLIGLIPEELTELEMTKRLEKIYHDLGNDGFSFEPIVAYGANGADPHHMNDDSVVKAGDSIILDIGGIKNGYCSDMTRTVFYKDVSEKSRDVYETVLEANKRAIATVKPGVRLCDIDAAARDYIESKGYGEYFTHRTGHFIGTEVHEAGDVSASNTNKVSEGMIFSIEPGIYIPGEVGVRIEDLVVVTKDGCKILNEYPKELIIID</sequence>
<dbReference type="CDD" id="cd01092">
    <property type="entry name" value="APP-like"/>
    <property type="match status" value="1"/>
</dbReference>